<dbReference type="InterPro" id="IPR000601">
    <property type="entry name" value="PKD_dom"/>
</dbReference>
<evidence type="ECO:0000256" key="1">
    <source>
        <dbReference type="SAM" id="SignalP"/>
    </source>
</evidence>
<feature type="domain" description="PKD" evidence="2">
    <location>
        <begin position="404"/>
        <end position="468"/>
    </location>
</feature>
<evidence type="ECO:0000313" key="3">
    <source>
        <dbReference type="EMBL" id="NHF59408.1"/>
    </source>
</evidence>
<dbReference type="Pfam" id="PF13585">
    <property type="entry name" value="CHU_C"/>
    <property type="match status" value="1"/>
</dbReference>
<dbReference type="PROSITE" id="PS50093">
    <property type="entry name" value="PKD"/>
    <property type="match status" value="1"/>
</dbReference>
<dbReference type="InterPro" id="IPR026341">
    <property type="entry name" value="T9SS_type_B"/>
</dbReference>
<evidence type="ECO:0000313" key="4">
    <source>
        <dbReference type="Proteomes" id="UP000707206"/>
    </source>
</evidence>
<dbReference type="InterPro" id="IPR035986">
    <property type="entry name" value="PKD_dom_sf"/>
</dbReference>
<protein>
    <submittedName>
        <fullName evidence="3">T9SS type B sorting domain-containing protein</fullName>
    </submittedName>
</protein>
<dbReference type="NCBIfam" id="TIGR04131">
    <property type="entry name" value="Bac_Flav_CTERM"/>
    <property type="match status" value="1"/>
</dbReference>
<dbReference type="InterPro" id="IPR013783">
    <property type="entry name" value="Ig-like_fold"/>
</dbReference>
<feature type="signal peptide" evidence="1">
    <location>
        <begin position="1"/>
        <end position="18"/>
    </location>
</feature>
<sequence length="884" mass="97600">MRFLLLFLFCICALPVLGQREAANWYFGNNAGLDFNSGAPVPLFNGQVETLEGCESFSDQEGNLLFYTDGKTLWNRFHQPMQNGDGLKGSFSTSQSALVVPNPVLQNIYYVFTPDDVLAYGLGTGEAPSGVTQSNGFNFSVIDMAGDAGRGTVTVKNVDLLESAAENVTAVRNFEGDFYWVLTHYQDRFYAYRVDGNGVNLQPVISRVGPNISNYENFRGSIKISPDGTKLAIAHTTVKPVNQGNLFLYDFDSTTGTVSTPRLLNGDRVYYGVEFSSDSSKLYASGLAIRGANDMGNLEVVQFDLEATDIPGSVYLVNTYEGGRVGVISGALQLAIDKKIYHAVPNERLSVIRTPNLGGINCDFREFSIDLGDRTASYGLPPFIQSFFETIVTIENFCEGDLTTFTTDSTGPVSGIRWNFDDPASGTANTSTELSPSHVFSSFGVFTVEMEVTYQNGSMRTFTEFVEIAEVPQVATRVDLVQCDADGQEDGFADFNLNEAIAIFNNGNQDISALFFETIADAQANMNQLNPMGYRNLVNGQVIYARAFENAECYSIVEIVLSVNSSSDLGLYDIVPVCITNSGGFFVEVDTNAAFDLLENEFGGGSVQLFKTNESAILEIEPVTREPTKFDIREEVVFYFRIEDNGGCDFIGRIDLDLIQPPEFEEQPTVFLCNSRAALIAPEGFDTYIWSSGESFQNITVNMPGIYEVTFGSGACQYTQSFTVRQSPEINLDKIVVNDFRRDNTVTIVISGEEISNIRFSLDDGSTFQESNTFTDVQPGLYRVVISDECTERTETIVVGGTAPFFTPNNDGFNDVWTLSNTEFFPNFQMSIFDRYGRLLTSFDATLPGWDGTFRGMEMPSADYWYKLSLAEGRVVTGHFTLKR</sequence>
<dbReference type="Pfam" id="PF18911">
    <property type="entry name" value="PKD_4"/>
    <property type="match status" value="1"/>
</dbReference>
<dbReference type="AlphaFoldDB" id="A0A967ASD9"/>
<gene>
    <name evidence="3" type="ORF">FK220_008660</name>
</gene>
<comment type="caution">
    <text evidence="3">The sequence shown here is derived from an EMBL/GenBank/DDBJ whole genome shotgun (WGS) entry which is preliminary data.</text>
</comment>
<accession>A0A967ASD9</accession>
<dbReference type="EMBL" id="VIKU02000002">
    <property type="protein sequence ID" value="NHF59408.1"/>
    <property type="molecule type" value="Genomic_DNA"/>
</dbReference>
<reference evidence="3" key="2">
    <citation type="submission" date="2020-03" db="EMBL/GenBank/DDBJ databases">
        <title>Flavobacteriaceae bacterium strain TP-CH-4, a member of the family Flavobacteriaceae isolated from a deep-sea seamount.</title>
        <authorList>
            <person name="Zhang D.-C."/>
        </authorList>
    </citation>
    <scope>NUCLEOTIDE SEQUENCE</scope>
    <source>
        <strain evidence="3">TP-CH-4</strain>
    </source>
</reference>
<dbReference type="RefSeq" id="WP_152573918.1">
    <property type="nucleotide sequence ID" value="NZ_VIKU02000002.1"/>
</dbReference>
<feature type="chain" id="PRO_5036787176" evidence="1">
    <location>
        <begin position="19"/>
        <end position="884"/>
    </location>
</feature>
<dbReference type="Proteomes" id="UP000707206">
    <property type="component" value="Unassembled WGS sequence"/>
</dbReference>
<dbReference type="SUPFAM" id="SSF75011">
    <property type="entry name" value="3-carboxy-cis,cis-mucoante lactonizing enzyme"/>
    <property type="match status" value="1"/>
</dbReference>
<organism evidence="3 4">
    <name type="scientific">Pelagihabitans pacificus</name>
    <dbReference type="NCBI Taxonomy" id="2696054"/>
    <lineage>
        <taxon>Bacteria</taxon>
        <taxon>Pseudomonadati</taxon>
        <taxon>Bacteroidota</taxon>
        <taxon>Flavobacteriia</taxon>
        <taxon>Flavobacteriales</taxon>
        <taxon>Flavobacteriaceae</taxon>
        <taxon>Pelagihabitans</taxon>
    </lineage>
</organism>
<keyword evidence="4" id="KW-1185">Reference proteome</keyword>
<dbReference type="SUPFAM" id="SSF49299">
    <property type="entry name" value="PKD domain"/>
    <property type="match status" value="1"/>
</dbReference>
<keyword evidence="1" id="KW-0732">Signal</keyword>
<name>A0A967ASD9_9FLAO</name>
<reference evidence="3" key="1">
    <citation type="submission" date="2019-07" db="EMBL/GenBank/DDBJ databases">
        <authorList>
            <person name="De-Chao Zhang Q."/>
        </authorList>
    </citation>
    <scope>NUCLEOTIDE SEQUENCE</scope>
    <source>
        <strain evidence="3">TP-CH-4</strain>
    </source>
</reference>
<dbReference type="Gene3D" id="2.60.40.10">
    <property type="entry name" value="Immunoglobulins"/>
    <property type="match status" value="1"/>
</dbReference>
<proteinExistence type="predicted"/>
<evidence type="ECO:0000259" key="2">
    <source>
        <dbReference type="PROSITE" id="PS50093"/>
    </source>
</evidence>